<accession>A0A840SQ44</accession>
<dbReference type="PANTHER" id="PTHR38442">
    <property type="entry name" value="INNER MEMBRANE PROTEIN-RELATED"/>
    <property type="match status" value="1"/>
</dbReference>
<evidence type="ECO:0000256" key="1">
    <source>
        <dbReference type="SAM" id="Phobius"/>
    </source>
</evidence>
<organism evidence="2 3">
    <name type="scientific">Amaricoccus macauensis</name>
    <dbReference type="NCBI Taxonomy" id="57001"/>
    <lineage>
        <taxon>Bacteria</taxon>
        <taxon>Pseudomonadati</taxon>
        <taxon>Pseudomonadota</taxon>
        <taxon>Alphaproteobacteria</taxon>
        <taxon>Rhodobacterales</taxon>
        <taxon>Paracoccaceae</taxon>
        <taxon>Amaricoccus</taxon>
    </lineage>
</organism>
<evidence type="ECO:0000313" key="3">
    <source>
        <dbReference type="Proteomes" id="UP000549457"/>
    </source>
</evidence>
<keyword evidence="3" id="KW-1185">Reference proteome</keyword>
<dbReference type="InterPro" id="IPR007383">
    <property type="entry name" value="DUF445"/>
</dbReference>
<keyword evidence="1" id="KW-0812">Transmembrane</keyword>
<keyword evidence="1" id="KW-1133">Transmembrane helix</keyword>
<keyword evidence="1" id="KW-0472">Membrane</keyword>
<evidence type="ECO:0000313" key="2">
    <source>
        <dbReference type="EMBL" id="MBB5221392.1"/>
    </source>
</evidence>
<dbReference type="AlphaFoldDB" id="A0A840SQ44"/>
<proteinExistence type="predicted"/>
<dbReference type="EMBL" id="JACHFM010000001">
    <property type="protein sequence ID" value="MBB5221392.1"/>
    <property type="molecule type" value="Genomic_DNA"/>
</dbReference>
<name>A0A840SQ44_9RHOB</name>
<feature type="transmembrane region" description="Helical" evidence="1">
    <location>
        <begin position="15"/>
        <end position="35"/>
    </location>
</feature>
<dbReference type="GO" id="GO:0005886">
    <property type="term" value="C:plasma membrane"/>
    <property type="evidence" value="ECO:0007669"/>
    <property type="project" value="TreeGrafter"/>
</dbReference>
<dbReference type="RefSeq" id="WP_184147767.1">
    <property type="nucleotide sequence ID" value="NZ_JACHFM010000001.1"/>
</dbReference>
<sequence>MTDTSPARSLARVRAWATGILILLAAIFVATHLWGGDAAWVRLVRSMAEAGMVGGLADWFAVEALFRRPLGLPIPHTALLQRNQARAARNVGRFFETHFLEPEALAARVRSAEPARRLSAWMAEPANASLVAGQLVALAGSVLATEPSPRALAQIRAWVRGQVAGASPEADAALAAGIATLVKDGVRSPLVDEVITLLRRSVEDGRDTAVSLVRDRSRWWIHSSVDRRVAAMAVEGVLSLLDELASGQSDLRKRFEVAFDDVVDRLLTEGTLARAVGDARAHVAASGALDELLGRIATTARTRLSERIAEDPAAVSQPVAVFLGGLARSISEDRAASERLDERLAGLAGHVVGVFRPQLGGYVAEVIAGWKPDELIARFETELGPDLQFIRINGAVLGALIGGALFAIGAILGP</sequence>
<dbReference type="Proteomes" id="UP000549457">
    <property type="component" value="Unassembled WGS sequence"/>
</dbReference>
<feature type="transmembrane region" description="Helical" evidence="1">
    <location>
        <begin position="392"/>
        <end position="412"/>
    </location>
</feature>
<dbReference type="PANTHER" id="PTHR38442:SF1">
    <property type="entry name" value="INNER MEMBRANE PROTEIN"/>
    <property type="match status" value="1"/>
</dbReference>
<comment type="caution">
    <text evidence="2">The sequence shown here is derived from an EMBL/GenBank/DDBJ whole genome shotgun (WGS) entry which is preliminary data.</text>
</comment>
<reference evidence="2 3" key="1">
    <citation type="submission" date="2020-08" db="EMBL/GenBank/DDBJ databases">
        <title>Genomic Encyclopedia of Type Strains, Phase IV (KMG-IV): sequencing the most valuable type-strain genomes for metagenomic binning, comparative biology and taxonomic classification.</title>
        <authorList>
            <person name="Goeker M."/>
        </authorList>
    </citation>
    <scope>NUCLEOTIDE SEQUENCE [LARGE SCALE GENOMIC DNA]</scope>
    <source>
        <strain evidence="2 3">DSM 101730</strain>
    </source>
</reference>
<dbReference type="Pfam" id="PF04286">
    <property type="entry name" value="DUF445"/>
    <property type="match status" value="1"/>
</dbReference>
<gene>
    <name evidence="2" type="ORF">HNP73_001313</name>
</gene>
<protein>
    <submittedName>
        <fullName evidence="2">Uncharacterized membrane-anchored protein YjiN (DUF445 family)</fullName>
    </submittedName>
</protein>